<sequence>MKFENILAEVNGFGRFQIRTMFLLVFARMTLPFHFLLNNLITAIPGHHCDISALDDTHGAFTNVSVAQKLKATIPAREDGHPSSCEMFAEVQYNFLLNFTNVSNSATVPCPNGWVYDKTTFQSTLATEWDLVCDNIRLNKAIVTIFFTGVTLGSVVFGYLSDRFGRKKMLLLSYIVSTTFGFASAYSNHFAAFAVMRFFTGCGLAGISIITIVLCVEWVDIKHRTLMTVLMSLDWSLGVMILPLIGHFVTDWRGLIIATTSPLFVAMICWWWVPESARWLLSNGKVHSAHYYLSMCTKVNHREEFMAKIKPEVLTNVVLVEDENRKYSYVDLVRTPRMRRLTLFTGVVWFGLASSYYGISLNIEGFGVNIHLTQFIYGVIEIPSKLMVLVAVERVGRRFCQSGTLSLTGLCIFINMFIPKGEVRTALGALGKMFSEGAFTCVFLFTTELYPTVLRQNGLGYCSFLARTGVAVAPMILLLEEFWVHFPSIIFCVLGFIAGTLAAFLPETRNTRLPETIEDVEQNRYCFNVIEVCAATEAILKVTIKSLY</sequence>
<dbReference type="SUPFAM" id="SSF103473">
    <property type="entry name" value="MFS general substrate transporter"/>
    <property type="match status" value="1"/>
</dbReference>
<dbReference type="InterPro" id="IPR005829">
    <property type="entry name" value="Sugar_transporter_CS"/>
</dbReference>
<dbReference type="InterPro" id="IPR011701">
    <property type="entry name" value="MFS"/>
</dbReference>
<name>A0A8C6U4X4_9GOBI</name>
<feature type="transmembrane region" description="Helical" evidence="8">
    <location>
        <begin position="198"/>
        <end position="219"/>
    </location>
</feature>
<evidence type="ECO:0000256" key="3">
    <source>
        <dbReference type="ARBA" id="ARBA00023136"/>
    </source>
</evidence>
<feature type="transmembrane region" description="Helical" evidence="8">
    <location>
        <begin position="21"/>
        <end position="41"/>
    </location>
</feature>
<reference evidence="10" key="1">
    <citation type="submission" date="2025-08" db="UniProtKB">
        <authorList>
            <consortium name="Ensembl"/>
        </authorList>
    </citation>
    <scope>IDENTIFICATION</scope>
</reference>
<evidence type="ECO:0000313" key="10">
    <source>
        <dbReference type="Ensembl" id="ENSNMLP00000028678.1"/>
    </source>
</evidence>
<dbReference type="Gene3D" id="1.20.1250.20">
    <property type="entry name" value="MFS general substrate transporter like domains"/>
    <property type="match status" value="1"/>
</dbReference>
<keyword evidence="2 8" id="KW-1133">Transmembrane helix</keyword>
<evidence type="ECO:0000256" key="5">
    <source>
        <dbReference type="ARBA" id="ARBA00039897"/>
    </source>
</evidence>
<dbReference type="PANTHER" id="PTHR24064">
    <property type="entry name" value="SOLUTE CARRIER FAMILY 22 MEMBER"/>
    <property type="match status" value="1"/>
</dbReference>
<feature type="transmembrane region" description="Helical" evidence="8">
    <location>
        <begin position="399"/>
        <end position="418"/>
    </location>
</feature>
<feature type="transmembrane region" description="Helical" evidence="8">
    <location>
        <begin position="141"/>
        <end position="160"/>
    </location>
</feature>
<proteinExistence type="predicted"/>
<comment type="subcellular location">
    <subcellularLocation>
        <location evidence="4">Basal cell membrane</location>
        <topology evidence="4">Multi-pass membrane protein</topology>
    </subcellularLocation>
</comment>
<reference evidence="10" key="2">
    <citation type="submission" date="2025-09" db="UniProtKB">
        <authorList>
            <consortium name="Ensembl"/>
        </authorList>
    </citation>
    <scope>IDENTIFICATION</scope>
</reference>
<dbReference type="GO" id="GO:0009925">
    <property type="term" value="C:basal plasma membrane"/>
    <property type="evidence" value="ECO:0007669"/>
    <property type="project" value="UniProtKB-SubCell"/>
</dbReference>
<dbReference type="Proteomes" id="UP000694523">
    <property type="component" value="Unplaced"/>
</dbReference>
<accession>A0A8C6U4X4</accession>
<evidence type="ECO:0000256" key="4">
    <source>
        <dbReference type="ARBA" id="ARBA00034696"/>
    </source>
</evidence>
<feature type="transmembrane region" description="Helical" evidence="8">
    <location>
        <begin position="169"/>
        <end position="186"/>
    </location>
</feature>
<dbReference type="InterPro" id="IPR036259">
    <property type="entry name" value="MFS_trans_sf"/>
</dbReference>
<feature type="transmembrane region" description="Helical" evidence="8">
    <location>
        <begin position="252"/>
        <end position="273"/>
    </location>
</feature>
<dbReference type="Ensembl" id="ENSNMLT00000032020.1">
    <property type="protein sequence ID" value="ENSNMLP00000028678.1"/>
    <property type="gene ID" value="ENSNMLG00000018207.1"/>
</dbReference>
<feature type="transmembrane region" description="Helical" evidence="8">
    <location>
        <begin position="226"/>
        <end position="246"/>
    </location>
</feature>
<dbReference type="Pfam" id="PF07690">
    <property type="entry name" value="MFS_1"/>
    <property type="match status" value="1"/>
</dbReference>
<keyword evidence="1 8" id="KW-0812">Transmembrane</keyword>
<evidence type="ECO:0000259" key="9">
    <source>
        <dbReference type="PROSITE" id="PS50850"/>
    </source>
</evidence>
<feature type="transmembrane region" description="Helical" evidence="8">
    <location>
        <begin position="424"/>
        <end position="446"/>
    </location>
</feature>
<evidence type="ECO:0000256" key="6">
    <source>
        <dbReference type="ARBA" id="ARBA00041768"/>
    </source>
</evidence>
<dbReference type="PROSITE" id="PS00216">
    <property type="entry name" value="SUGAR_TRANSPORT_1"/>
    <property type="match status" value="1"/>
</dbReference>
<evidence type="ECO:0000256" key="1">
    <source>
        <dbReference type="ARBA" id="ARBA00022692"/>
    </source>
</evidence>
<evidence type="ECO:0000256" key="7">
    <source>
        <dbReference type="ARBA" id="ARBA00042362"/>
    </source>
</evidence>
<organism evidence="10 11">
    <name type="scientific">Neogobius melanostomus</name>
    <name type="common">round goby</name>
    <dbReference type="NCBI Taxonomy" id="47308"/>
    <lineage>
        <taxon>Eukaryota</taxon>
        <taxon>Metazoa</taxon>
        <taxon>Chordata</taxon>
        <taxon>Craniata</taxon>
        <taxon>Vertebrata</taxon>
        <taxon>Euteleostomi</taxon>
        <taxon>Actinopterygii</taxon>
        <taxon>Neopterygii</taxon>
        <taxon>Teleostei</taxon>
        <taxon>Neoteleostei</taxon>
        <taxon>Acanthomorphata</taxon>
        <taxon>Gobiaria</taxon>
        <taxon>Gobiiformes</taxon>
        <taxon>Gobioidei</taxon>
        <taxon>Gobiidae</taxon>
        <taxon>Benthophilinae</taxon>
        <taxon>Neogobiini</taxon>
        <taxon>Neogobius</taxon>
    </lineage>
</organism>
<dbReference type="FunFam" id="1.20.1250.20:FF:000023">
    <property type="entry name" value="Solute carrier family 22 member 6"/>
    <property type="match status" value="1"/>
</dbReference>
<dbReference type="InterPro" id="IPR020846">
    <property type="entry name" value="MFS_dom"/>
</dbReference>
<feature type="transmembrane region" description="Helical" evidence="8">
    <location>
        <begin position="485"/>
        <end position="505"/>
    </location>
</feature>
<dbReference type="GO" id="GO:0022857">
    <property type="term" value="F:transmembrane transporter activity"/>
    <property type="evidence" value="ECO:0007669"/>
    <property type="project" value="InterPro"/>
</dbReference>
<protein>
    <recommendedName>
        <fullName evidence="5">Solute carrier family 22 member 6</fullName>
    </recommendedName>
    <alternativeName>
        <fullName evidence="7">Organic anion transporter 1</fullName>
    </alternativeName>
    <alternativeName>
        <fullName evidence="6">Renal organic anion transporter 1</fullName>
    </alternativeName>
</protein>
<keyword evidence="11" id="KW-1185">Reference proteome</keyword>
<dbReference type="PROSITE" id="PS50850">
    <property type="entry name" value="MFS"/>
    <property type="match status" value="1"/>
</dbReference>
<feature type="domain" description="Major facilitator superfamily (MFS) profile" evidence="9">
    <location>
        <begin position="87"/>
        <end position="510"/>
    </location>
</feature>
<feature type="transmembrane region" description="Helical" evidence="8">
    <location>
        <begin position="341"/>
        <end position="359"/>
    </location>
</feature>
<evidence type="ECO:0000256" key="2">
    <source>
        <dbReference type="ARBA" id="ARBA00022989"/>
    </source>
</evidence>
<dbReference type="AlphaFoldDB" id="A0A8C6U4X4"/>
<evidence type="ECO:0000256" key="8">
    <source>
        <dbReference type="SAM" id="Phobius"/>
    </source>
</evidence>
<evidence type="ECO:0000313" key="11">
    <source>
        <dbReference type="Proteomes" id="UP000694523"/>
    </source>
</evidence>
<keyword evidence="3 8" id="KW-0472">Membrane</keyword>
<feature type="transmembrane region" description="Helical" evidence="8">
    <location>
        <begin position="458"/>
        <end position="479"/>
    </location>
</feature>
<feature type="transmembrane region" description="Helical" evidence="8">
    <location>
        <begin position="371"/>
        <end position="392"/>
    </location>
</feature>